<name>H0E922_9ACTN</name>
<organism evidence="3 4">
    <name type="scientific">Patulibacter medicamentivorans</name>
    <dbReference type="NCBI Taxonomy" id="1097667"/>
    <lineage>
        <taxon>Bacteria</taxon>
        <taxon>Bacillati</taxon>
        <taxon>Actinomycetota</taxon>
        <taxon>Thermoleophilia</taxon>
        <taxon>Solirubrobacterales</taxon>
        <taxon>Patulibacteraceae</taxon>
        <taxon>Patulibacter</taxon>
    </lineage>
</organism>
<evidence type="ECO:0000313" key="4">
    <source>
        <dbReference type="Proteomes" id="UP000005143"/>
    </source>
</evidence>
<reference evidence="3 4" key="1">
    <citation type="journal article" date="2013" name="Biodegradation">
        <title>Quantitative proteomic analysis of ibuprofen-degrading Patulibacter sp. strain I11.</title>
        <authorList>
            <person name="Almeida B."/>
            <person name="Kjeldal H."/>
            <person name="Lolas I."/>
            <person name="Knudsen A.D."/>
            <person name="Carvalho G."/>
            <person name="Nielsen K.L."/>
            <person name="Barreto Crespo M.T."/>
            <person name="Stensballe A."/>
            <person name="Nielsen J.L."/>
        </authorList>
    </citation>
    <scope>NUCLEOTIDE SEQUENCE [LARGE SCALE GENOMIC DNA]</scope>
    <source>
        <strain evidence="3 4">I11</strain>
    </source>
</reference>
<dbReference type="Proteomes" id="UP000005143">
    <property type="component" value="Unassembled WGS sequence"/>
</dbReference>
<accession>H0E922</accession>
<feature type="signal peptide" evidence="2">
    <location>
        <begin position="1"/>
        <end position="29"/>
    </location>
</feature>
<dbReference type="OrthoDB" id="5240491at2"/>
<feature type="chain" id="PRO_5003531676" evidence="2">
    <location>
        <begin position="30"/>
        <end position="1149"/>
    </location>
</feature>
<keyword evidence="2" id="KW-0732">Signal</keyword>
<feature type="region of interest" description="Disordered" evidence="1">
    <location>
        <begin position="29"/>
        <end position="68"/>
    </location>
</feature>
<dbReference type="EMBL" id="AGUD01000250">
    <property type="protein sequence ID" value="EHN09835.1"/>
    <property type="molecule type" value="Genomic_DNA"/>
</dbReference>
<evidence type="ECO:0000313" key="3">
    <source>
        <dbReference type="EMBL" id="EHN09835.1"/>
    </source>
</evidence>
<proteinExistence type="predicted"/>
<evidence type="ECO:0000256" key="1">
    <source>
        <dbReference type="SAM" id="MobiDB-lite"/>
    </source>
</evidence>
<protein>
    <submittedName>
        <fullName evidence="3">PKD domain containing protein</fullName>
    </submittedName>
</protein>
<gene>
    <name evidence="3" type="ORF">PAI11_33370</name>
</gene>
<dbReference type="RefSeq" id="WP_007577299.1">
    <property type="nucleotide sequence ID" value="NZ_AGUD01000250.1"/>
</dbReference>
<comment type="caution">
    <text evidence="3">The sequence shown here is derived from an EMBL/GenBank/DDBJ whole genome shotgun (WGS) entry which is preliminary data.</text>
</comment>
<evidence type="ECO:0000256" key="2">
    <source>
        <dbReference type="SAM" id="SignalP"/>
    </source>
</evidence>
<keyword evidence="4" id="KW-1185">Reference proteome</keyword>
<dbReference type="AlphaFoldDB" id="H0E922"/>
<sequence>MTPRSRPPLRLAVAIGATVLLAAPAPALAGRTATSPGFDGPTKRIRTTAPATPAPAPPLTLAENGDHPHAVVDGAGTAYVTWTAPGAGPGGEDGIGFCRIPRAATACDNPPATRLLIPQKPYGPGDGPSANLELSRGALPVILGQQLAILSTRYPTRYAIPGDESDTTTILYVSDDGGTSFTGGSPTATGLVADGEAVAFGSEGAPRIGVLVGERNSGVDFQAIAPGSFTTGVARLADGIDGAETQLTPLPDGGLAAVFGTGPGTFGVRRLPAGAANPNDAGGWSPTESFRGYDPSIAAGPGGALYVTSREYSDVGTYRVQRVGGGSVGALHPRTLASAAIQGGGGALTAAYLDPGGTRDAVKGHVGLSVRRSAAGDGRFGAEERITTTADVHELSFQAAPDGGGFAAWRSSTAGAGPIRGHFLGRRGRSALPGLPTTAPGAGSDVPVSSSCRTRRFGKVTLTVESGCFLGGKRDGRSVAVAEGPLTLNGLRITPLGTTQLVFDPSDRELYTAGNGSVRVEIPSSSGPIVLWQGGLRQKLGSGSGQRLLNFDGAAYRVTVKGLPVVGAIEPLIDGDGVRIPLALALPTVLGDVTGQATLRVSPDSGLDLQSLDLRAPSIVVPPIEISDLRLSWRADGDRWQGGATVALPGGASLTTEVVVAGRELVSVRASYFPTFPGIAVYPQVFLHRVDAGVGFGPLRISGGAGVGAFPLVPPSHGGQSGTYLVDLNGSLTAVFGDPFVLRATGDLSILSKLDVANALFEFSTAGYARFEGRLGAFEATRPWAYLGVKTSLYVGTAGIQGKAAGEACGLGKCVTLAEIVASQKGMGGCGKIPLPTWDPPFVELATGSVTYEWGDVLPEFDSGCDLSNVTIAGARQAGAPRRFAVPAGAKRVTVNLRADGGVPAVDLVDPAGRTIAPEADGDRIATGASEPTRSRVIVIGDPAAGSWQVVARAGSPAVTRVRASVPARAPKLRASVSRARSGSRTIRYRLDAVPDETVSFVERTTKGAIPLRGGGRRGAIRFRPNPLVPGRHVIEAQISQGGIVKHTRVVGRFVQPRLRVGTPRQVRARRRGSRLEVRFRSGGAGLRHVVLVRYGDGARTATVLPAGRTVARLRAPRRTARPRRTTVTVRAISPAGRYGRAARGALRR</sequence>